<keyword evidence="2" id="KW-1185">Reference proteome</keyword>
<dbReference type="Gene3D" id="3.40.1260.10">
    <property type="entry name" value="DsrEFH-like"/>
    <property type="match status" value="1"/>
</dbReference>
<dbReference type="Proteomes" id="UP000287502">
    <property type="component" value="Chromosome"/>
</dbReference>
<dbReference type="KEGG" id="gtl:EP073_13105"/>
<dbReference type="AlphaFoldDB" id="A0A410K1N7"/>
<accession>A0A410K1N7</accession>
<dbReference type="InterPro" id="IPR027396">
    <property type="entry name" value="DsrEFH-like"/>
</dbReference>
<dbReference type="SUPFAM" id="SSF75169">
    <property type="entry name" value="DsrEFH-like"/>
    <property type="match status" value="1"/>
</dbReference>
<dbReference type="RefSeq" id="WP_128467617.1">
    <property type="nucleotide sequence ID" value="NZ_CP035108.1"/>
</dbReference>
<organism evidence="1 2">
    <name type="scientific">Geovibrio thiophilus</name>
    <dbReference type="NCBI Taxonomy" id="139438"/>
    <lineage>
        <taxon>Bacteria</taxon>
        <taxon>Pseudomonadati</taxon>
        <taxon>Deferribacterota</taxon>
        <taxon>Deferribacteres</taxon>
        <taxon>Deferribacterales</taxon>
        <taxon>Geovibrionaceae</taxon>
        <taxon>Geovibrio</taxon>
    </lineage>
</organism>
<evidence type="ECO:0000313" key="1">
    <source>
        <dbReference type="EMBL" id="QAR34312.1"/>
    </source>
</evidence>
<dbReference type="EMBL" id="CP035108">
    <property type="protein sequence ID" value="QAR34312.1"/>
    <property type="molecule type" value="Genomic_DNA"/>
</dbReference>
<sequence>MKFGILLQSNDPETAWNGVRFGVASLKKGHEVKIFLMSKGVESIKIDSGKYNVKAMFDEFADGGGVLLACGTCIKSREMGENEACPISTMNDCIDMVEWSDRVITF</sequence>
<protein>
    <submittedName>
        <fullName evidence="1">DsrE family protein</fullName>
    </submittedName>
</protein>
<evidence type="ECO:0000313" key="2">
    <source>
        <dbReference type="Proteomes" id="UP000287502"/>
    </source>
</evidence>
<dbReference type="Pfam" id="PF02635">
    <property type="entry name" value="DsrE"/>
    <property type="match status" value="1"/>
</dbReference>
<gene>
    <name evidence="1" type="ORF">EP073_13105</name>
</gene>
<dbReference type="OrthoDB" id="9801500at2"/>
<dbReference type="InterPro" id="IPR003787">
    <property type="entry name" value="Sulphur_relay_DsrE/F-like"/>
</dbReference>
<proteinExistence type="predicted"/>
<reference evidence="1 2" key="1">
    <citation type="submission" date="2019-01" db="EMBL/GenBank/DDBJ databases">
        <title>Geovibrio thiophilus DSM 11263, complete genome.</title>
        <authorList>
            <person name="Spring S."/>
            <person name="Bunk B."/>
            <person name="Sproer C."/>
        </authorList>
    </citation>
    <scope>NUCLEOTIDE SEQUENCE [LARGE SCALE GENOMIC DNA]</scope>
    <source>
        <strain evidence="1 2">DSM 11263</strain>
    </source>
</reference>
<name>A0A410K1N7_9BACT</name>